<name>A0ACC1CSU8_9NEOP</name>
<sequence length="586" mass="63924">MSILTQLTTVLFVVVLSSSSVVKSPASDTGAFELLILHNNDMHARFEQTSQVSGVCTTEDRELGQCYGGFPRVAHVVKEARRAALSGEGPPVLYLNAGDTYTGTAWFTIYKWKIAAEFINALQPDAVSLGNNELDDNDKLLFINSLDTKILASNVILTAAKGNQNVQKFVIFDIKGTKVGIVGYLTPDAAMLAASNDIDYIDEIIALKEEVTKLQAQNVNIIIALGHSNLNKDLEIAREVEGLDLVITGHKNMFNWDGTTREYPSTQEAIIVNQYSGRKVPLIQAAAYNKYLGQVTTTFNEDGEITDCKVNPILLDSLIPQDTAALKLTDKIKTEVSPQFTEPLGNTTVVLDGESCKTEECNLGNLIADSMMYYHAINYQGNTVWTDAPIAIIHSGAIAGSIAPSNRPAAVSLANLLSALPQESYMVAITMNGTVLNQVLEQSVAEYSIRNPTGQLLQYSGVRVQYDLARDPGSRIVDAVVRCGSCYVPEFYVIDSWRNYTVLMPAALADGEFGYNMFTGLNRVNLPYDEITCAADFITRRSPVYPELAGRIVLNNVDAIVEPEPDSATAITSTILLFALLPITMF</sequence>
<reference evidence="1 2" key="1">
    <citation type="journal article" date="2021" name="Front. Genet.">
        <title>Chromosome-Level Genome Assembly Reveals Significant Gene Expansion in the Toll and IMD Signaling Pathways of Dendrolimus kikuchii.</title>
        <authorList>
            <person name="Zhou J."/>
            <person name="Wu P."/>
            <person name="Xiong Z."/>
            <person name="Liu N."/>
            <person name="Zhao N."/>
            <person name="Ji M."/>
            <person name="Qiu Y."/>
            <person name="Yang B."/>
        </authorList>
    </citation>
    <scope>NUCLEOTIDE SEQUENCE [LARGE SCALE GENOMIC DNA]</scope>
    <source>
        <strain evidence="1">Ann1</strain>
    </source>
</reference>
<evidence type="ECO:0000313" key="1">
    <source>
        <dbReference type="EMBL" id="KAJ0174736.1"/>
    </source>
</evidence>
<comment type="caution">
    <text evidence="1">The sequence shown here is derived from an EMBL/GenBank/DDBJ whole genome shotgun (WGS) entry which is preliminary data.</text>
</comment>
<gene>
    <name evidence="1" type="ORF">K1T71_009844</name>
</gene>
<dbReference type="Proteomes" id="UP000824533">
    <property type="component" value="Linkage Group LG17"/>
</dbReference>
<proteinExistence type="predicted"/>
<accession>A0ACC1CSU8</accession>
<protein>
    <submittedName>
        <fullName evidence="1">Uncharacterized protein</fullName>
    </submittedName>
</protein>
<organism evidence="1 2">
    <name type="scientific">Dendrolimus kikuchii</name>
    <dbReference type="NCBI Taxonomy" id="765133"/>
    <lineage>
        <taxon>Eukaryota</taxon>
        <taxon>Metazoa</taxon>
        <taxon>Ecdysozoa</taxon>
        <taxon>Arthropoda</taxon>
        <taxon>Hexapoda</taxon>
        <taxon>Insecta</taxon>
        <taxon>Pterygota</taxon>
        <taxon>Neoptera</taxon>
        <taxon>Endopterygota</taxon>
        <taxon>Lepidoptera</taxon>
        <taxon>Glossata</taxon>
        <taxon>Ditrysia</taxon>
        <taxon>Bombycoidea</taxon>
        <taxon>Lasiocampidae</taxon>
        <taxon>Dendrolimus</taxon>
    </lineage>
</organism>
<keyword evidence="2" id="KW-1185">Reference proteome</keyword>
<evidence type="ECO:0000313" key="2">
    <source>
        <dbReference type="Proteomes" id="UP000824533"/>
    </source>
</evidence>
<dbReference type="EMBL" id="CM034403">
    <property type="protein sequence ID" value="KAJ0174736.1"/>
    <property type="molecule type" value="Genomic_DNA"/>
</dbReference>